<gene>
    <name evidence="1" type="ORF">TBK1r_76700</name>
</gene>
<organism evidence="1 2">
    <name type="scientific">Stieleria magnilauensis</name>
    <dbReference type="NCBI Taxonomy" id="2527963"/>
    <lineage>
        <taxon>Bacteria</taxon>
        <taxon>Pseudomonadati</taxon>
        <taxon>Planctomycetota</taxon>
        <taxon>Planctomycetia</taxon>
        <taxon>Pirellulales</taxon>
        <taxon>Pirellulaceae</taxon>
        <taxon>Stieleria</taxon>
    </lineage>
</organism>
<dbReference type="Proteomes" id="UP000318081">
    <property type="component" value="Chromosome"/>
</dbReference>
<dbReference type="RefSeq" id="WP_145221143.1">
    <property type="nucleotide sequence ID" value="NZ_CP036432.1"/>
</dbReference>
<accession>A0ABX5Y2Y2</accession>
<dbReference type="EMBL" id="CP036432">
    <property type="protein sequence ID" value="QDV88635.1"/>
    <property type="molecule type" value="Genomic_DNA"/>
</dbReference>
<protein>
    <submittedName>
        <fullName evidence="1">Uncharacterized protein</fullName>
    </submittedName>
</protein>
<keyword evidence="2" id="KW-1185">Reference proteome</keyword>
<evidence type="ECO:0000313" key="1">
    <source>
        <dbReference type="EMBL" id="QDV88635.1"/>
    </source>
</evidence>
<name>A0ABX5Y2Y2_9BACT</name>
<evidence type="ECO:0000313" key="2">
    <source>
        <dbReference type="Proteomes" id="UP000318081"/>
    </source>
</evidence>
<reference evidence="1 2" key="1">
    <citation type="submission" date="2019-02" db="EMBL/GenBank/DDBJ databases">
        <title>Deep-cultivation of Planctomycetes and their phenomic and genomic characterization uncovers novel biology.</title>
        <authorList>
            <person name="Wiegand S."/>
            <person name="Jogler M."/>
            <person name="Boedeker C."/>
            <person name="Pinto D."/>
            <person name="Vollmers J."/>
            <person name="Rivas-Marin E."/>
            <person name="Kohn T."/>
            <person name="Peeters S.H."/>
            <person name="Heuer A."/>
            <person name="Rast P."/>
            <person name="Oberbeckmann S."/>
            <person name="Bunk B."/>
            <person name="Jeske O."/>
            <person name="Meyerdierks A."/>
            <person name="Storesund J.E."/>
            <person name="Kallscheuer N."/>
            <person name="Luecker S."/>
            <person name="Lage O.M."/>
            <person name="Pohl T."/>
            <person name="Merkel B.J."/>
            <person name="Hornburger P."/>
            <person name="Mueller R.-W."/>
            <person name="Bruemmer F."/>
            <person name="Labrenz M."/>
            <person name="Spormann A.M."/>
            <person name="Op den Camp H."/>
            <person name="Overmann J."/>
            <person name="Amann R."/>
            <person name="Jetten M.S.M."/>
            <person name="Mascher T."/>
            <person name="Medema M.H."/>
            <person name="Devos D.P."/>
            <person name="Kaster A.-K."/>
            <person name="Ovreas L."/>
            <person name="Rohde M."/>
            <person name="Galperin M.Y."/>
            <person name="Jogler C."/>
        </authorList>
    </citation>
    <scope>NUCLEOTIDE SEQUENCE [LARGE SCALE GENOMIC DNA]</scope>
    <source>
        <strain evidence="1 2">TBK1r</strain>
    </source>
</reference>
<sequence>MKLKIGLGVLATVLVAVAVIYFINAPRSGNISYPSPNAYDTLSEANGKMTPLPMDFDTSQDVEALQTYLDANLDPLSLIDQAARQRCLIRMADMQTMQEMHDKANYARGPMRLLYVKARLAELEGRSADAADALAKIAVIGRKSAHGGLLIHQLVAVAIERQGLEGLAQLASKLSGDEKKRIAKLIRAEDKDAPEIDAVIESVMYREHDMTKREYGTFAGSFMIWQLSDSEAAEKPQEILRNELTEIQEQREELLTMLRVGP</sequence>
<proteinExistence type="predicted"/>